<dbReference type="Proteomes" id="UP001558613">
    <property type="component" value="Unassembled WGS sequence"/>
</dbReference>
<organism evidence="2 3">
    <name type="scientific">Cirrhinus molitorella</name>
    <name type="common">mud carp</name>
    <dbReference type="NCBI Taxonomy" id="172907"/>
    <lineage>
        <taxon>Eukaryota</taxon>
        <taxon>Metazoa</taxon>
        <taxon>Chordata</taxon>
        <taxon>Craniata</taxon>
        <taxon>Vertebrata</taxon>
        <taxon>Euteleostomi</taxon>
        <taxon>Actinopterygii</taxon>
        <taxon>Neopterygii</taxon>
        <taxon>Teleostei</taxon>
        <taxon>Ostariophysi</taxon>
        <taxon>Cypriniformes</taxon>
        <taxon>Cyprinidae</taxon>
        <taxon>Labeoninae</taxon>
        <taxon>Labeonini</taxon>
        <taxon>Cirrhinus</taxon>
    </lineage>
</organism>
<sequence length="75" mass="8593">MPCQPVALLGRNAHAHTFARTLTQTRRVHRRPWWYVADTQSCNPLQCAKKNPSVHGVDRHNRLNKENGPSLVQPE</sequence>
<feature type="region of interest" description="Disordered" evidence="1">
    <location>
        <begin position="51"/>
        <end position="75"/>
    </location>
</feature>
<proteinExistence type="predicted"/>
<protein>
    <submittedName>
        <fullName evidence="2">Uncharacterized protein</fullName>
    </submittedName>
</protein>
<evidence type="ECO:0000313" key="2">
    <source>
        <dbReference type="EMBL" id="KAL1252117.1"/>
    </source>
</evidence>
<evidence type="ECO:0000313" key="3">
    <source>
        <dbReference type="Proteomes" id="UP001558613"/>
    </source>
</evidence>
<comment type="caution">
    <text evidence="2">The sequence shown here is derived from an EMBL/GenBank/DDBJ whole genome shotgun (WGS) entry which is preliminary data.</text>
</comment>
<keyword evidence="3" id="KW-1185">Reference proteome</keyword>
<feature type="compositionally biased region" description="Basic and acidic residues" evidence="1">
    <location>
        <begin position="56"/>
        <end position="65"/>
    </location>
</feature>
<dbReference type="EMBL" id="JAYMGO010000022">
    <property type="protein sequence ID" value="KAL1252117.1"/>
    <property type="molecule type" value="Genomic_DNA"/>
</dbReference>
<name>A0ABR3LKG3_9TELE</name>
<accession>A0ABR3LKG3</accession>
<gene>
    <name evidence="2" type="ORF">QQF64_019913</name>
</gene>
<reference evidence="2 3" key="1">
    <citation type="submission" date="2023-09" db="EMBL/GenBank/DDBJ databases">
        <authorList>
            <person name="Wang M."/>
        </authorList>
    </citation>
    <scope>NUCLEOTIDE SEQUENCE [LARGE SCALE GENOMIC DNA]</scope>
    <source>
        <strain evidence="2">GT-2023</strain>
        <tissue evidence="2">Liver</tissue>
    </source>
</reference>
<evidence type="ECO:0000256" key="1">
    <source>
        <dbReference type="SAM" id="MobiDB-lite"/>
    </source>
</evidence>